<accession>A0A1B6HDW8</accession>
<protein>
    <submittedName>
        <fullName evidence="1">Uncharacterized protein</fullName>
    </submittedName>
</protein>
<evidence type="ECO:0000313" key="1">
    <source>
        <dbReference type="EMBL" id="JAS72789.1"/>
    </source>
</evidence>
<proteinExistence type="predicted"/>
<feature type="non-terminal residue" evidence="1">
    <location>
        <position position="137"/>
    </location>
</feature>
<organism evidence="1">
    <name type="scientific">Homalodisca liturata</name>
    <dbReference type="NCBI Taxonomy" id="320908"/>
    <lineage>
        <taxon>Eukaryota</taxon>
        <taxon>Metazoa</taxon>
        <taxon>Ecdysozoa</taxon>
        <taxon>Arthropoda</taxon>
        <taxon>Hexapoda</taxon>
        <taxon>Insecta</taxon>
        <taxon>Pterygota</taxon>
        <taxon>Neoptera</taxon>
        <taxon>Paraneoptera</taxon>
        <taxon>Hemiptera</taxon>
        <taxon>Auchenorrhyncha</taxon>
        <taxon>Membracoidea</taxon>
        <taxon>Cicadellidae</taxon>
        <taxon>Cicadellinae</taxon>
        <taxon>Proconiini</taxon>
        <taxon>Homalodisca</taxon>
    </lineage>
</organism>
<name>A0A1B6HDW8_9HEMI</name>
<feature type="non-terminal residue" evidence="1">
    <location>
        <position position="1"/>
    </location>
</feature>
<dbReference type="EMBL" id="GECU01034917">
    <property type="protein sequence ID" value="JAS72789.1"/>
    <property type="molecule type" value="Transcribed_RNA"/>
</dbReference>
<dbReference type="AlphaFoldDB" id="A0A1B6HDW8"/>
<gene>
    <name evidence="1" type="ORF">g.55885</name>
</gene>
<reference evidence="1" key="1">
    <citation type="submission" date="2015-11" db="EMBL/GenBank/DDBJ databases">
        <title>De novo transcriptome assembly of four potential Pierce s Disease insect vectors from Arizona vineyards.</title>
        <authorList>
            <person name="Tassone E.E."/>
        </authorList>
    </citation>
    <scope>NUCLEOTIDE SEQUENCE</scope>
</reference>
<sequence length="137" mass="15587">DSIKASSSTSNSILVTVEEINERSRRSRNIIAYSVPESKSAHTNNRISHDSDLAAAIIEYCQTDRSKCLKTVRLGKVKPGVIRPLQIQMESETDVINILKHYSNESFTFQNPTLADVKLSRDRTVRERELLVELRQE</sequence>